<feature type="domain" description="Histidine kinase" evidence="14">
    <location>
        <begin position="339"/>
        <end position="553"/>
    </location>
</feature>
<evidence type="ECO:0000256" key="5">
    <source>
        <dbReference type="ARBA" id="ARBA00022475"/>
    </source>
</evidence>
<dbReference type="GO" id="GO:0004721">
    <property type="term" value="F:phosphoprotein phosphatase activity"/>
    <property type="evidence" value="ECO:0007669"/>
    <property type="project" value="TreeGrafter"/>
</dbReference>
<dbReference type="InterPro" id="IPR036097">
    <property type="entry name" value="HisK_dim/P_sf"/>
</dbReference>
<organism evidence="15 16">
    <name type="scientific">Stecheria intestinalis</name>
    <dbReference type="NCBI Taxonomy" id="2606630"/>
    <lineage>
        <taxon>Bacteria</taxon>
        <taxon>Bacillati</taxon>
        <taxon>Bacillota</taxon>
        <taxon>Erysipelotrichia</taxon>
        <taxon>Erysipelotrichales</taxon>
        <taxon>Erysipelotrichaceae</taxon>
        <taxon>Stecheria</taxon>
    </lineage>
</organism>
<evidence type="ECO:0000256" key="6">
    <source>
        <dbReference type="ARBA" id="ARBA00022553"/>
    </source>
</evidence>
<keyword evidence="11" id="KW-0902">Two-component regulatory system</keyword>
<evidence type="ECO:0000256" key="8">
    <source>
        <dbReference type="ARBA" id="ARBA00022741"/>
    </source>
</evidence>
<keyword evidence="5" id="KW-1003">Cell membrane</keyword>
<dbReference type="SUPFAM" id="SSF55785">
    <property type="entry name" value="PYP-like sensor domain (PAS domain)"/>
    <property type="match status" value="1"/>
</dbReference>
<keyword evidence="7" id="KW-0808">Transferase</keyword>
<dbReference type="InterPro" id="IPR036890">
    <property type="entry name" value="HATPase_C_sf"/>
</dbReference>
<dbReference type="Pfam" id="PF00512">
    <property type="entry name" value="HisKA"/>
    <property type="match status" value="1"/>
</dbReference>
<sequence>MTKKIFKSVFFSTLVILAASLALILGALNRYFMSLEETQLTSQAQLAAAGVETSGMDYLNSLPSSDEYRITWIAADGTVQFDNQADVSTLENHLNREEVQQALINGEGKAVRYSSTMAQRTMYHAVLLADHTILRISVTTDTVGLIVLRLTTTLLWILIGAIVLSWFMSKWLSRRIVEPLNHLDLDHPLENQGYEEIAPLLTRIDCQNDQISDQLNQLHQKQKEFETVTSSIHEGLIVLNHQDEILSVNPAALRLFEADSSVNGKHILTLCRDEKISRILEEVHAGRQAEDILTVKDRTIRIAAAPITSKGTYTGASFLASDISEEYAAEQQRREFTANVSHELKTPLQSIMGSAELLENHLVKPEDEAQFVHRIRIESARLLTLIDDIIRLSQLDENSVAEEEIVNVSDLVREAQESLQKSAEEHHATIQTDLKETKIKANARLIYEIAYNLMDNAIRYNKENGTVTVSTYCDADRCYLKVRDTGIGIPADSLNRIFERFYRVDKSHSRATGGTGLGLSIVKHAVSISHGTIQVSSRINEGSEFLVTFPAAEQK</sequence>
<dbReference type="Gene3D" id="1.10.287.130">
    <property type="match status" value="1"/>
</dbReference>
<dbReference type="InterPro" id="IPR000014">
    <property type="entry name" value="PAS"/>
</dbReference>
<evidence type="ECO:0000256" key="1">
    <source>
        <dbReference type="ARBA" id="ARBA00000085"/>
    </source>
</evidence>
<dbReference type="InterPro" id="IPR035965">
    <property type="entry name" value="PAS-like_dom_sf"/>
</dbReference>
<dbReference type="CDD" id="cd00075">
    <property type="entry name" value="HATPase"/>
    <property type="match status" value="1"/>
</dbReference>
<dbReference type="RefSeq" id="WP_154504627.1">
    <property type="nucleotide sequence ID" value="NZ_VUMN01000015.1"/>
</dbReference>
<dbReference type="SMART" id="SM00388">
    <property type="entry name" value="HisKA"/>
    <property type="match status" value="1"/>
</dbReference>
<keyword evidence="12 13" id="KW-0472">Membrane</keyword>
<proteinExistence type="predicted"/>
<dbReference type="FunFam" id="3.30.565.10:FF:000023">
    <property type="entry name" value="PAS domain-containing sensor histidine kinase"/>
    <property type="match status" value="1"/>
</dbReference>
<comment type="subcellular location">
    <subcellularLocation>
        <location evidence="2">Cell membrane</location>
    </subcellularLocation>
    <subcellularLocation>
        <location evidence="3">Membrane raft</location>
        <topology evidence="3">Multi-pass membrane protein</topology>
    </subcellularLocation>
</comment>
<name>A0A7X2NSH2_9FIRM</name>
<dbReference type="PANTHER" id="PTHR45453">
    <property type="entry name" value="PHOSPHATE REGULON SENSOR PROTEIN PHOR"/>
    <property type="match status" value="1"/>
</dbReference>
<evidence type="ECO:0000256" key="2">
    <source>
        <dbReference type="ARBA" id="ARBA00004236"/>
    </source>
</evidence>
<keyword evidence="16" id="KW-1185">Reference proteome</keyword>
<feature type="transmembrane region" description="Helical" evidence="13">
    <location>
        <begin position="143"/>
        <end position="167"/>
    </location>
</feature>
<dbReference type="GO" id="GO:0045121">
    <property type="term" value="C:membrane raft"/>
    <property type="evidence" value="ECO:0007669"/>
    <property type="project" value="UniProtKB-SubCell"/>
</dbReference>
<evidence type="ECO:0000313" key="15">
    <source>
        <dbReference type="EMBL" id="MSS58737.1"/>
    </source>
</evidence>
<evidence type="ECO:0000256" key="3">
    <source>
        <dbReference type="ARBA" id="ARBA00004314"/>
    </source>
</evidence>
<dbReference type="EMBL" id="VUMN01000015">
    <property type="protein sequence ID" value="MSS58737.1"/>
    <property type="molecule type" value="Genomic_DNA"/>
</dbReference>
<evidence type="ECO:0000256" key="12">
    <source>
        <dbReference type="ARBA" id="ARBA00023136"/>
    </source>
</evidence>
<dbReference type="Gene3D" id="3.30.450.20">
    <property type="entry name" value="PAS domain"/>
    <property type="match status" value="1"/>
</dbReference>
<dbReference type="InterPro" id="IPR050351">
    <property type="entry name" value="BphY/WalK/GraS-like"/>
</dbReference>
<evidence type="ECO:0000256" key="9">
    <source>
        <dbReference type="ARBA" id="ARBA00022777"/>
    </source>
</evidence>
<dbReference type="InterPro" id="IPR003661">
    <property type="entry name" value="HisK_dim/P_dom"/>
</dbReference>
<dbReference type="Proteomes" id="UP000461880">
    <property type="component" value="Unassembled WGS sequence"/>
</dbReference>
<dbReference type="EC" id="2.7.13.3" evidence="4"/>
<dbReference type="InterPro" id="IPR004358">
    <property type="entry name" value="Sig_transdc_His_kin-like_C"/>
</dbReference>
<dbReference type="NCBIfam" id="TIGR00229">
    <property type="entry name" value="sensory_box"/>
    <property type="match status" value="1"/>
</dbReference>
<protein>
    <recommendedName>
        <fullName evidence="4">histidine kinase</fullName>
        <ecNumber evidence="4">2.7.13.3</ecNumber>
    </recommendedName>
</protein>
<dbReference type="InterPro" id="IPR003594">
    <property type="entry name" value="HATPase_dom"/>
</dbReference>
<dbReference type="SUPFAM" id="SSF47384">
    <property type="entry name" value="Homodimeric domain of signal transducing histidine kinase"/>
    <property type="match status" value="1"/>
</dbReference>
<dbReference type="CDD" id="cd00130">
    <property type="entry name" value="PAS"/>
    <property type="match status" value="1"/>
</dbReference>
<dbReference type="SMART" id="SM00387">
    <property type="entry name" value="HATPase_c"/>
    <property type="match status" value="1"/>
</dbReference>
<dbReference type="GO" id="GO:0005524">
    <property type="term" value="F:ATP binding"/>
    <property type="evidence" value="ECO:0007669"/>
    <property type="project" value="UniProtKB-KW"/>
</dbReference>
<dbReference type="GO" id="GO:0005886">
    <property type="term" value="C:plasma membrane"/>
    <property type="evidence" value="ECO:0007669"/>
    <property type="project" value="UniProtKB-SubCell"/>
</dbReference>
<comment type="catalytic activity">
    <reaction evidence="1">
        <text>ATP + protein L-histidine = ADP + protein N-phospho-L-histidine.</text>
        <dbReference type="EC" id="2.7.13.3"/>
    </reaction>
</comment>
<evidence type="ECO:0000313" key="16">
    <source>
        <dbReference type="Proteomes" id="UP000461880"/>
    </source>
</evidence>
<keyword evidence="9" id="KW-0418">Kinase</keyword>
<dbReference type="AlphaFoldDB" id="A0A7X2NSH2"/>
<dbReference type="Gene3D" id="3.30.565.10">
    <property type="entry name" value="Histidine kinase-like ATPase, C-terminal domain"/>
    <property type="match status" value="1"/>
</dbReference>
<keyword evidence="13" id="KW-1133">Transmembrane helix</keyword>
<keyword evidence="8" id="KW-0547">Nucleotide-binding</keyword>
<dbReference type="PANTHER" id="PTHR45453:SF1">
    <property type="entry name" value="PHOSPHATE REGULON SENSOR PROTEIN PHOR"/>
    <property type="match status" value="1"/>
</dbReference>
<evidence type="ECO:0000256" key="4">
    <source>
        <dbReference type="ARBA" id="ARBA00012438"/>
    </source>
</evidence>
<dbReference type="InterPro" id="IPR005467">
    <property type="entry name" value="His_kinase_dom"/>
</dbReference>
<keyword evidence="13" id="KW-0812">Transmembrane</keyword>
<dbReference type="SMART" id="SM00091">
    <property type="entry name" value="PAS"/>
    <property type="match status" value="1"/>
</dbReference>
<dbReference type="GO" id="GO:0016036">
    <property type="term" value="P:cellular response to phosphate starvation"/>
    <property type="evidence" value="ECO:0007669"/>
    <property type="project" value="TreeGrafter"/>
</dbReference>
<accession>A0A7X2NSH2</accession>
<reference evidence="15 16" key="1">
    <citation type="submission" date="2019-08" db="EMBL/GenBank/DDBJ databases">
        <title>In-depth cultivation of the pig gut microbiome towards novel bacterial diversity and tailored functional studies.</title>
        <authorList>
            <person name="Wylensek D."/>
            <person name="Hitch T.C.A."/>
            <person name="Clavel T."/>
        </authorList>
    </citation>
    <scope>NUCLEOTIDE SEQUENCE [LARGE SCALE GENOMIC DNA]</scope>
    <source>
        <strain evidence="15 16">Oil+RF-744-GAM-WT-6</strain>
    </source>
</reference>
<gene>
    <name evidence="15" type="ORF">FYJ51_07435</name>
</gene>
<dbReference type="Pfam" id="PF02518">
    <property type="entry name" value="HATPase_c"/>
    <property type="match status" value="1"/>
</dbReference>
<dbReference type="SUPFAM" id="SSF55874">
    <property type="entry name" value="ATPase domain of HSP90 chaperone/DNA topoisomerase II/histidine kinase"/>
    <property type="match status" value="1"/>
</dbReference>
<dbReference type="PRINTS" id="PR00344">
    <property type="entry name" value="BCTRLSENSOR"/>
</dbReference>
<evidence type="ECO:0000256" key="11">
    <source>
        <dbReference type="ARBA" id="ARBA00023012"/>
    </source>
</evidence>
<keyword evidence="10" id="KW-0067">ATP-binding</keyword>
<evidence type="ECO:0000256" key="10">
    <source>
        <dbReference type="ARBA" id="ARBA00022840"/>
    </source>
</evidence>
<dbReference type="PROSITE" id="PS50109">
    <property type="entry name" value="HIS_KIN"/>
    <property type="match status" value="1"/>
</dbReference>
<dbReference type="CDD" id="cd00082">
    <property type="entry name" value="HisKA"/>
    <property type="match status" value="1"/>
</dbReference>
<evidence type="ECO:0000256" key="13">
    <source>
        <dbReference type="SAM" id="Phobius"/>
    </source>
</evidence>
<evidence type="ECO:0000256" key="7">
    <source>
        <dbReference type="ARBA" id="ARBA00022679"/>
    </source>
</evidence>
<comment type="caution">
    <text evidence="15">The sequence shown here is derived from an EMBL/GenBank/DDBJ whole genome shotgun (WGS) entry which is preliminary data.</text>
</comment>
<dbReference type="GO" id="GO:0000155">
    <property type="term" value="F:phosphorelay sensor kinase activity"/>
    <property type="evidence" value="ECO:0007669"/>
    <property type="project" value="InterPro"/>
</dbReference>
<evidence type="ECO:0000259" key="14">
    <source>
        <dbReference type="PROSITE" id="PS50109"/>
    </source>
</evidence>
<dbReference type="FunFam" id="1.10.287.130:FF:000001">
    <property type="entry name" value="Two-component sensor histidine kinase"/>
    <property type="match status" value="1"/>
</dbReference>
<keyword evidence="6" id="KW-0597">Phosphoprotein</keyword>